<name>F2U328_SALR5</name>
<sequence>MAEEDGYYHAEERPMGSLDDLGKLTSLNEQTLLEEIRARYAEDKIYTYVGDILIAVNPFKELPLYTQEVSCSLCGTLWPDNEDMYTELITAMNDVGFSEEEQHVIHKTLAAILHLSNIQFDAVDEDSCTLRESSEGGLAKAAELLGLDASAFRDSLLHILSVTRGEQIKRPYTKEQSYDCRDAVAKSLYARLFSWIVARINEKLAPSLQNVKAARPGVKATQKAPSFEIGVLDIFGFENFKHNSFEQLCINVAHEQLQFFFNQHTFRLELQEYELEGVDSNAAHITFVDNKPLIDMCLARPLGIFSLLDEECTFPRATDDTFVEKIDKQYADHDFYNKILKSRGYPAFAICHFPGTVEYNATHFLEKNRDNLAADIVGVLQRSQVSLVNEVFNSDVSDLGQVQLNTAREATRTHRGEAVSPPAGTMANTANRRAPSLGAQFKNSLSDLVEKMTACYPHFVRCIKPNQRQIPDDFEDDFVRTQLGYTGVLEATRIRREGFSWRPTFAEFVRRFKILGFPTHLLSRVQENMTAAKKIIACAKLEPVIIGKTKLFMKWFHQEEMEGKLRKYYDDVVRVQCAVRAFFARKVYRRRLERAKMDAAQRAEEEARDAEEKRRREEARLARQRREAEEKAAEAARLAELSRLERERAEAEARAAEEVRKSREADMLRMEAEARKAEAEAKRVAELARIEEERINKERVIAQAEMAEEERSKALEEADKAREAEIRAMEEAATLKEAMEKARAEAEQMRVQRAASIAQRKEMMERLKRDADEKNSRVSELQRMLEEAMGQASEAEVRALKAEAALSVEEAKEQLRKATEKEELQIADMDSDSFDFSKWIEHAYKAAPPEGVKVDATRVQGTVSKTGSSKRAWKQRWFVADAKRKCIAYYENEKMKKEKGVISGDQIIRVFSPKSSSNTFMVETFDRTYFCKATSAELVEFWVRVMSIFPRHFQTDASSA</sequence>
<dbReference type="Gene3D" id="1.10.10.820">
    <property type="match status" value="1"/>
</dbReference>
<keyword evidence="4" id="KW-0677">Repeat</keyword>
<dbReference type="InterPro" id="IPR001609">
    <property type="entry name" value="Myosin_head_motor_dom-like"/>
</dbReference>
<feature type="region of interest" description="Disordered" evidence="11">
    <location>
        <begin position="408"/>
        <end position="432"/>
    </location>
</feature>
<dbReference type="Pfam" id="PF00063">
    <property type="entry name" value="Myosin_head"/>
    <property type="match status" value="2"/>
</dbReference>
<dbReference type="Gene3D" id="1.20.120.720">
    <property type="entry name" value="Myosin VI head, motor domain, U50 subdomain"/>
    <property type="match status" value="1"/>
</dbReference>
<evidence type="ECO:0000256" key="11">
    <source>
        <dbReference type="SAM" id="MobiDB-lite"/>
    </source>
</evidence>
<dbReference type="InterPro" id="IPR011993">
    <property type="entry name" value="PH-like_dom_sf"/>
</dbReference>
<dbReference type="GO" id="GO:0005524">
    <property type="term" value="F:ATP binding"/>
    <property type="evidence" value="ECO:0007669"/>
    <property type="project" value="InterPro"/>
</dbReference>
<dbReference type="eggNOG" id="KOG4229">
    <property type="taxonomic scope" value="Eukaryota"/>
</dbReference>
<dbReference type="GO" id="GO:0030832">
    <property type="term" value="P:regulation of actin filament length"/>
    <property type="evidence" value="ECO:0007669"/>
    <property type="project" value="TreeGrafter"/>
</dbReference>
<keyword evidence="9" id="KW-0009">Actin-binding</keyword>
<keyword evidence="10" id="KW-0175">Coiled coil</keyword>
<keyword evidence="15" id="KW-1185">Reference proteome</keyword>
<dbReference type="GO" id="GO:0016459">
    <property type="term" value="C:myosin complex"/>
    <property type="evidence" value="ECO:0007669"/>
    <property type="project" value="UniProtKB-KW"/>
</dbReference>
<dbReference type="PROSITE" id="PS51456">
    <property type="entry name" value="MYOSIN_MOTOR"/>
    <property type="match status" value="1"/>
</dbReference>
<evidence type="ECO:0000256" key="10">
    <source>
        <dbReference type="SAM" id="Coils"/>
    </source>
</evidence>
<dbReference type="SMART" id="SM00233">
    <property type="entry name" value="PH"/>
    <property type="match status" value="1"/>
</dbReference>
<dbReference type="GO" id="GO:0042995">
    <property type="term" value="C:cell projection"/>
    <property type="evidence" value="ECO:0007669"/>
    <property type="project" value="UniProtKB-SubCell"/>
</dbReference>
<comment type="subcellular location">
    <subcellularLocation>
        <location evidence="2">Cell projection</location>
    </subcellularLocation>
    <subcellularLocation>
        <location evidence="1">Cytoplasm</location>
        <location evidence="1">Cytoskeleton</location>
    </subcellularLocation>
</comment>
<evidence type="ECO:0000256" key="9">
    <source>
        <dbReference type="PROSITE-ProRule" id="PRU00782"/>
    </source>
</evidence>
<dbReference type="AlphaFoldDB" id="F2U328"/>
<keyword evidence="5 9" id="KW-0518">Myosin</keyword>
<comment type="similarity">
    <text evidence="9">Belongs to the TRAFAC class myosin-kinesin ATPase superfamily. Myosin family.</text>
</comment>
<reference evidence="14" key="1">
    <citation type="submission" date="2009-08" db="EMBL/GenBank/DDBJ databases">
        <title>Annotation of Salpingoeca rosetta.</title>
        <authorList>
            <consortium name="The Broad Institute Genome Sequencing Platform"/>
            <person name="Russ C."/>
            <person name="Cuomo C."/>
            <person name="Burger G."/>
            <person name="Gray M.W."/>
            <person name="Holland P.W.H."/>
            <person name="King N."/>
            <person name="Lang F.B.F."/>
            <person name="Roger A.J."/>
            <person name="Ruiz-Trillo I."/>
            <person name="Young S.K."/>
            <person name="Zeng Q."/>
            <person name="Gargeya S."/>
            <person name="Alvarado L."/>
            <person name="Berlin A."/>
            <person name="Chapman S.B."/>
            <person name="Chen Z."/>
            <person name="Freedman E."/>
            <person name="Gellesch M."/>
            <person name="Goldberg J."/>
            <person name="Griggs A."/>
            <person name="Gujja S."/>
            <person name="Heilman E."/>
            <person name="Heiman D."/>
            <person name="Howarth C."/>
            <person name="Mehta T."/>
            <person name="Neiman D."/>
            <person name="Pearson M."/>
            <person name="Roberts A."/>
            <person name="Saif S."/>
            <person name="Shea T."/>
            <person name="Shenoy N."/>
            <person name="Sisk P."/>
            <person name="Stolte C."/>
            <person name="Sykes S."/>
            <person name="White J."/>
            <person name="Yandava C."/>
            <person name="Haas B."/>
            <person name="Nusbaum C."/>
            <person name="Birren B."/>
        </authorList>
    </citation>
    <scope>NUCLEOTIDE SEQUENCE [LARGE SCALE GENOMIC DNA]</scope>
    <source>
        <strain evidence="14">ATCC 50818</strain>
    </source>
</reference>
<keyword evidence="3" id="KW-0963">Cytoplasm</keyword>
<evidence type="ECO:0000313" key="15">
    <source>
        <dbReference type="Proteomes" id="UP000007799"/>
    </source>
</evidence>
<evidence type="ECO:0000313" key="14">
    <source>
        <dbReference type="EMBL" id="EGD82022.1"/>
    </source>
</evidence>
<dbReference type="OrthoDB" id="5592097at2759"/>
<evidence type="ECO:0000256" key="8">
    <source>
        <dbReference type="ARBA" id="ARBA00023273"/>
    </source>
</evidence>
<evidence type="ECO:0000256" key="5">
    <source>
        <dbReference type="ARBA" id="ARBA00023123"/>
    </source>
</evidence>
<dbReference type="InterPro" id="IPR036961">
    <property type="entry name" value="Kinesin_motor_dom_sf"/>
</dbReference>
<evidence type="ECO:0000259" key="12">
    <source>
        <dbReference type="PROSITE" id="PS50003"/>
    </source>
</evidence>
<dbReference type="Gene3D" id="1.20.5.4820">
    <property type="match status" value="1"/>
</dbReference>
<keyword evidence="7" id="KW-0206">Cytoskeleton</keyword>
<dbReference type="PROSITE" id="PS50003">
    <property type="entry name" value="PH_DOMAIN"/>
    <property type="match status" value="1"/>
</dbReference>
<dbReference type="OMA" id="VEYNATH"/>
<keyword evidence="8" id="KW-0966">Cell projection</keyword>
<dbReference type="InterPro" id="IPR052409">
    <property type="entry name" value="Myosin-III_kinase_activity"/>
</dbReference>
<evidence type="ECO:0000256" key="2">
    <source>
        <dbReference type="ARBA" id="ARBA00004316"/>
    </source>
</evidence>
<evidence type="ECO:0000256" key="7">
    <source>
        <dbReference type="ARBA" id="ARBA00023212"/>
    </source>
</evidence>
<keyword evidence="6" id="KW-0505">Motor protein</keyword>
<dbReference type="Gene3D" id="3.40.850.10">
    <property type="entry name" value="Kinesin motor domain"/>
    <property type="match status" value="2"/>
</dbReference>
<comment type="caution">
    <text evidence="9">Lacks conserved residue(s) required for the propagation of feature annotation.</text>
</comment>
<dbReference type="InterPro" id="IPR027417">
    <property type="entry name" value="P-loop_NTPase"/>
</dbReference>
<evidence type="ECO:0000256" key="6">
    <source>
        <dbReference type="ARBA" id="ARBA00023175"/>
    </source>
</evidence>
<dbReference type="InParanoid" id="F2U328"/>
<dbReference type="InterPro" id="IPR001849">
    <property type="entry name" value="PH_domain"/>
</dbReference>
<dbReference type="EMBL" id="GL832960">
    <property type="protein sequence ID" value="EGD82022.1"/>
    <property type="molecule type" value="Genomic_DNA"/>
</dbReference>
<dbReference type="GO" id="GO:0003779">
    <property type="term" value="F:actin binding"/>
    <property type="evidence" value="ECO:0007669"/>
    <property type="project" value="UniProtKB-KW"/>
</dbReference>
<organism evidence="15">
    <name type="scientific">Salpingoeca rosetta (strain ATCC 50818 / BSB-021)</name>
    <dbReference type="NCBI Taxonomy" id="946362"/>
    <lineage>
        <taxon>Eukaryota</taxon>
        <taxon>Choanoflagellata</taxon>
        <taxon>Craspedida</taxon>
        <taxon>Salpingoecidae</taxon>
        <taxon>Salpingoeca</taxon>
    </lineage>
</organism>
<protein>
    <recommendedName>
        <fullName evidence="16">Myosin motor domain-containing protein</fullName>
    </recommendedName>
</protein>
<dbReference type="KEGG" id="sre:PTSG_02707"/>
<proteinExistence type="inferred from homology"/>
<dbReference type="Proteomes" id="UP000007799">
    <property type="component" value="Unassembled WGS sequence"/>
</dbReference>
<dbReference type="Pfam" id="PF00169">
    <property type="entry name" value="PH"/>
    <property type="match status" value="1"/>
</dbReference>
<evidence type="ECO:0008006" key="16">
    <source>
        <dbReference type="Google" id="ProtNLM"/>
    </source>
</evidence>
<dbReference type="CDD" id="cd00124">
    <property type="entry name" value="MYSc"/>
    <property type="match status" value="1"/>
</dbReference>
<dbReference type="SUPFAM" id="SSF50729">
    <property type="entry name" value="PH domain-like"/>
    <property type="match status" value="1"/>
</dbReference>
<dbReference type="SMART" id="SM00242">
    <property type="entry name" value="MYSc"/>
    <property type="match status" value="1"/>
</dbReference>
<dbReference type="RefSeq" id="XP_004996205.1">
    <property type="nucleotide sequence ID" value="XM_004996148.1"/>
</dbReference>
<dbReference type="PROSITE" id="PS50096">
    <property type="entry name" value="IQ"/>
    <property type="match status" value="1"/>
</dbReference>
<feature type="domain" description="Myosin motor" evidence="13">
    <location>
        <begin position="1"/>
        <end position="566"/>
    </location>
</feature>
<dbReference type="PANTHER" id="PTHR46256:SF5">
    <property type="entry name" value="MYOSIN-IIIB-LIKE"/>
    <property type="match status" value="1"/>
</dbReference>
<dbReference type="SUPFAM" id="SSF52540">
    <property type="entry name" value="P-loop containing nucleoside triphosphate hydrolases"/>
    <property type="match status" value="1"/>
</dbReference>
<dbReference type="PANTHER" id="PTHR46256">
    <property type="entry name" value="AGAP011099-PA"/>
    <property type="match status" value="1"/>
</dbReference>
<feature type="coiled-coil region" evidence="10">
    <location>
        <begin position="589"/>
        <end position="832"/>
    </location>
</feature>
<evidence type="ECO:0000256" key="4">
    <source>
        <dbReference type="ARBA" id="ARBA00022737"/>
    </source>
</evidence>
<evidence type="ECO:0000256" key="3">
    <source>
        <dbReference type="ARBA" id="ARBA00022490"/>
    </source>
</evidence>
<dbReference type="GO" id="GO:0000146">
    <property type="term" value="F:microfilament motor activity"/>
    <property type="evidence" value="ECO:0007669"/>
    <property type="project" value="TreeGrafter"/>
</dbReference>
<dbReference type="GO" id="GO:0004674">
    <property type="term" value="F:protein serine/threonine kinase activity"/>
    <property type="evidence" value="ECO:0007669"/>
    <property type="project" value="TreeGrafter"/>
</dbReference>
<dbReference type="GeneID" id="16076792"/>
<accession>F2U328</accession>
<evidence type="ECO:0000256" key="1">
    <source>
        <dbReference type="ARBA" id="ARBA00004245"/>
    </source>
</evidence>
<dbReference type="Gene3D" id="2.30.29.30">
    <property type="entry name" value="Pleckstrin-homology domain (PH domain)/Phosphotyrosine-binding domain (PTB)"/>
    <property type="match status" value="1"/>
</dbReference>
<dbReference type="STRING" id="946362.F2U328"/>
<dbReference type="Gene3D" id="1.20.58.530">
    <property type="match status" value="1"/>
</dbReference>
<gene>
    <name evidence="14" type="ORF">PTSG_02707</name>
</gene>
<feature type="region of interest" description="Actin-binding" evidence="9">
    <location>
        <begin position="445"/>
        <end position="467"/>
    </location>
</feature>
<feature type="domain" description="PH" evidence="12">
    <location>
        <begin position="856"/>
        <end position="951"/>
    </location>
</feature>
<evidence type="ECO:0000259" key="13">
    <source>
        <dbReference type="PROSITE" id="PS51456"/>
    </source>
</evidence>